<evidence type="ECO:0000313" key="3">
    <source>
        <dbReference type="Proteomes" id="UP000070134"/>
    </source>
</evidence>
<dbReference type="PROSITE" id="PS51257">
    <property type="entry name" value="PROKAR_LIPOPROTEIN"/>
    <property type="match status" value="1"/>
</dbReference>
<feature type="compositionally biased region" description="Low complexity" evidence="1">
    <location>
        <begin position="42"/>
        <end position="52"/>
    </location>
</feature>
<evidence type="ECO:0000313" key="2">
    <source>
        <dbReference type="EMBL" id="AMM31852.1"/>
    </source>
</evidence>
<dbReference type="EMBL" id="CP014518">
    <property type="protein sequence ID" value="AMM31852.1"/>
    <property type="molecule type" value="Genomic_DNA"/>
</dbReference>
<dbReference type="KEGG" id="satk:SA2016_1170"/>
<accession>A0A127A2H6</accession>
<evidence type="ECO:0000256" key="1">
    <source>
        <dbReference type="SAM" id="MobiDB-lite"/>
    </source>
</evidence>
<name>A0A127A2H6_9MICC</name>
<proteinExistence type="predicted"/>
<gene>
    <name evidence="2" type="ORF">SA2016_1170</name>
</gene>
<protein>
    <recommendedName>
        <fullName evidence="4">Lipoprotein</fullName>
    </recommendedName>
</protein>
<feature type="region of interest" description="Disordered" evidence="1">
    <location>
        <begin position="33"/>
        <end position="54"/>
    </location>
</feature>
<sequence length="237" mass="24429">MHSAPLRGRRRPAAVHTVVALFAAGVLVGCSAGPSPAPPSAASPGGASPGGATSQETAAIHRFTSHPLSFRYPSDWSVAAEVRPIGPGGEVRETATVVDRAGRRLLDVFVNWAPQDVGTEVTRAVLDAEPVPGLGSAAVRPGYYAFYAETEAGAVGPDRAPAVTYSMTLSPGRPLDGPGQRHGGPFDSTVQIAAGYSVGADASADLMTFRDAAEALRWLGSPEGQRLKAILTSLTVY</sequence>
<dbReference type="AlphaFoldDB" id="A0A127A2H6"/>
<reference evidence="2 3" key="1">
    <citation type="submission" date="2016-02" db="EMBL/GenBank/DDBJ databases">
        <title>Complete genome of Sinomonas atrocyanea KCTC 3377.</title>
        <authorList>
            <person name="Kim K.M."/>
        </authorList>
    </citation>
    <scope>NUCLEOTIDE SEQUENCE [LARGE SCALE GENOMIC DNA]</scope>
    <source>
        <strain evidence="2 3">KCTC 3377</strain>
    </source>
</reference>
<dbReference type="RefSeq" id="WP_066496454.1">
    <property type="nucleotide sequence ID" value="NZ_BJMO01000048.1"/>
</dbReference>
<keyword evidence="3" id="KW-1185">Reference proteome</keyword>
<evidence type="ECO:0008006" key="4">
    <source>
        <dbReference type="Google" id="ProtNLM"/>
    </source>
</evidence>
<dbReference type="Proteomes" id="UP000070134">
    <property type="component" value="Chromosome"/>
</dbReference>
<organism evidence="2 3">
    <name type="scientific">Sinomonas atrocyanea</name>
    <dbReference type="NCBI Taxonomy" id="37927"/>
    <lineage>
        <taxon>Bacteria</taxon>
        <taxon>Bacillati</taxon>
        <taxon>Actinomycetota</taxon>
        <taxon>Actinomycetes</taxon>
        <taxon>Micrococcales</taxon>
        <taxon>Micrococcaceae</taxon>
        <taxon>Sinomonas</taxon>
    </lineage>
</organism>